<keyword evidence="1" id="KW-0812">Transmembrane</keyword>
<dbReference type="InterPro" id="IPR027560">
    <property type="entry name" value="PEFG-CTERM"/>
</dbReference>
<keyword evidence="1" id="KW-1133">Transmembrane helix</keyword>
<evidence type="ECO:0000256" key="1">
    <source>
        <dbReference type="SAM" id="Phobius"/>
    </source>
</evidence>
<reference evidence="2" key="1">
    <citation type="journal article" date="2014" name="Genome Biol. Evol.">
        <title>Pangenome evidence for extensive interdomain horizontal transfer affecting lineage core and shell genes in uncultured planktonic thaumarchaeota and euryarchaeota.</title>
        <authorList>
            <person name="Deschamps P."/>
            <person name="Zivanovic Y."/>
            <person name="Moreira D."/>
            <person name="Rodriguez-Valera F."/>
            <person name="Lopez-Garcia P."/>
        </authorList>
    </citation>
    <scope>NUCLEOTIDE SEQUENCE</scope>
</reference>
<feature type="transmembrane region" description="Helical" evidence="1">
    <location>
        <begin position="255"/>
        <end position="275"/>
    </location>
</feature>
<protein>
    <recommendedName>
        <fullName evidence="3">PEFG-CTERM sorting domain-containing protein</fullName>
    </recommendedName>
</protein>
<evidence type="ECO:0008006" key="3">
    <source>
        <dbReference type="Google" id="ProtNLM"/>
    </source>
</evidence>
<keyword evidence="1" id="KW-0472">Membrane</keyword>
<name>A0A075FSR7_9ARCH</name>
<dbReference type="AlphaFoldDB" id="A0A075FSR7"/>
<dbReference type="EMBL" id="KF900421">
    <property type="protein sequence ID" value="AIE94373.1"/>
    <property type="molecule type" value="Genomic_DNA"/>
</dbReference>
<evidence type="ECO:0000313" key="2">
    <source>
        <dbReference type="EMBL" id="AIE94373.1"/>
    </source>
</evidence>
<accession>A0A075FSR7</accession>
<proteinExistence type="predicted"/>
<dbReference type="NCBIfam" id="TIGR04296">
    <property type="entry name" value="PEFG-CTERM"/>
    <property type="match status" value="1"/>
</dbReference>
<organism evidence="2">
    <name type="scientific">uncultured marine thaumarchaeote AD1000_45_G09</name>
    <dbReference type="NCBI Taxonomy" id="1455919"/>
    <lineage>
        <taxon>Archaea</taxon>
        <taxon>Nitrososphaerota</taxon>
        <taxon>environmental samples</taxon>
    </lineage>
</organism>
<sequence length="285" mass="30242">MNKHVLFVAVAISILAGTGIVSQAYAAFTITMETDKDVYDHSSVITVTGQVDPVAEGSEVTIIVQRLNPAGITQIDQISVNSDGSFSTTISTASDMMKYDGTYLINAKYVGVETTVSVELTNAIEASETGTTVTGTTVTGTTVTGTTVTGPSGESFYKLGAGQIEYDITCNATPGFFANADDDSIVIYLEPTDDGIITVTLHEEIIKPFEDGTFVIIVNNQEMQDFTQVGNTLTIPCMAGTEKIEIHGSWAIPEFGIIAAMILAVAIVSIIVITAKTRLSLVPRY</sequence>